<keyword evidence="3" id="KW-0479">Metal-binding</keyword>
<reference evidence="7 8" key="1">
    <citation type="submission" date="2011-02" db="EMBL/GenBank/DDBJ databases">
        <title>The Genome Sequence of Sphaeroforma arctica JP610.</title>
        <authorList>
            <consortium name="The Broad Institute Genome Sequencing Platform"/>
            <person name="Russ C."/>
            <person name="Cuomo C."/>
            <person name="Young S.K."/>
            <person name="Zeng Q."/>
            <person name="Gargeya S."/>
            <person name="Alvarado L."/>
            <person name="Berlin A."/>
            <person name="Chapman S.B."/>
            <person name="Chen Z."/>
            <person name="Freedman E."/>
            <person name="Gellesch M."/>
            <person name="Goldberg J."/>
            <person name="Griggs A."/>
            <person name="Gujja S."/>
            <person name="Heilman E."/>
            <person name="Heiman D."/>
            <person name="Howarth C."/>
            <person name="Mehta T."/>
            <person name="Neiman D."/>
            <person name="Pearson M."/>
            <person name="Roberts A."/>
            <person name="Saif S."/>
            <person name="Shea T."/>
            <person name="Shenoy N."/>
            <person name="Sisk P."/>
            <person name="Stolte C."/>
            <person name="Sykes S."/>
            <person name="White J."/>
            <person name="Yandava C."/>
            <person name="Burger G."/>
            <person name="Gray M.W."/>
            <person name="Holland P.W.H."/>
            <person name="King N."/>
            <person name="Lang F.B.F."/>
            <person name="Roger A.J."/>
            <person name="Ruiz-Trillo I."/>
            <person name="Haas B."/>
            <person name="Nusbaum C."/>
            <person name="Birren B."/>
        </authorList>
    </citation>
    <scope>NUCLEOTIDE SEQUENCE [LARGE SCALE GENOMIC DNA]</scope>
    <source>
        <strain evidence="7 8">JP610</strain>
    </source>
</reference>
<dbReference type="PANTHER" id="PTHR45873">
    <property type="entry name" value="DNA POLYMERASE ETA"/>
    <property type="match status" value="1"/>
</dbReference>
<dbReference type="GO" id="GO:0003887">
    <property type="term" value="F:DNA-directed DNA polymerase activity"/>
    <property type="evidence" value="ECO:0007669"/>
    <property type="project" value="TreeGrafter"/>
</dbReference>
<dbReference type="OrthoDB" id="5723at2759"/>
<keyword evidence="2" id="KW-0808">Transferase</keyword>
<keyword evidence="4" id="KW-0227">DNA damage</keyword>
<dbReference type="RefSeq" id="XP_014144914.1">
    <property type="nucleotide sequence ID" value="XM_014289439.1"/>
</dbReference>
<dbReference type="GO" id="GO:0042276">
    <property type="term" value="P:error-prone translesion synthesis"/>
    <property type="evidence" value="ECO:0007669"/>
    <property type="project" value="TreeGrafter"/>
</dbReference>
<dbReference type="GO" id="GO:0046872">
    <property type="term" value="F:metal ion binding"/>
    <property type="evidence" value="ECO:0007669"/>
    <property type="project" value="UniProtKB-KW"/>
</dbReference>
<evidence type="ECO:0000256" key="4">
    <source>
        <dbReference type="ARBA" id="ARBA00022763"/>
    </source>
</evidence>
<sequence>TYAHTYPHTTCAPVVCDGLARGSRGDDAKKLCPELNLFAVPEEHGKANLTIFRNKSTEVCLIMANLTIFRNKSTE</sequence>
<dbReference type="GO" id="GO:0005657">
    <property type="term" value="C:replication fork"/>
    <property type="evidence" value="ECO:0007669"/>
    <property type="project" value="TreeGrafter"/>
</dbReference>
<dbReference type="Proteomes" id="UP000054560">
    <property type="component" value="Unassembled WGS sequence"/>
</dbReference>
<feature type="non-terminal residue" evidence="7">
    <location>
        <position position="1"/>
    </location>
</feature>
<dbReference type="GO" id="GO:0005634">
    <property type="term" value="C:nucleus"/>
    <property type="evidence" value="ECO:0007669"/>
    <property type="project" value="UniProtKB-SubCell"/>
</dbReference>
<dbReference type="InterPro" id="IPR052230">
    <property type="entry name" value="DNA_polymerase_eta"/>
</dbReference>
<proteinExistence type="predicted"/>
<evidence type="ECO:0000256" key="3">
    <source>
        <dbReference type="ARBA" id="ARBA00022723"/>
    </source>
</evidence>
<dbReference type="PANTHER" id="PTHR45873:SF1">
    <property type="entry name" value="DNA POLYMERASE ETA"/>
    <property type="match status" value="1"/>
</dbReference>
<organism evidence="7 8">
    <name type="scientific">Sphaeroforma arctica JP610</name>
    <dbReference type="NCBI Taxonomy" id="667725"/>
    <lineage>
        <taxon>Eukaryota</taxon>
        <taxon>Ichthyosporea</taxon>
        <taxon>Ichthyophonida</taxon>
        <taxon>Sphaeroforma</taxon>
    </lineage>
</organism>
<dbReference type="GO" id="GO:0006281">
    <property type="term" value="P:DNA repair"/>
    <property type="evidence" value="ECO:0007669"/>
    <property type="project" value="UniProtKB-KW"/>
</dbReference>
<comment type="subcellular location">
    <subcellularLocation>
        <location evidence="1">Nucleus</location>
    </subcellularLocation>
</comment>
<dbReference type="AlphaFoldDB" id="A0A0L0F2U7"/>
<dbReference type="EMBL" id="KQ249712">
    <property type="protein sequence ID" value="KNC71012.1"/>
    <property type="molecule type" value="Genomic_DNA"/>
</dbReference>
<dbReference type="GO" id="GO:0009314">
    <property type="term" value="P:response to radiation"/>
    <property type="evidence" value="ECO:0007669"/>
    <property type="project" value="TreeGrafter"/>
</dbReference>
<evidence type="ECO:0000256" key="2">
    <source>
        <dbReference type="ARBA" id="ARBA00022679"/>
    </source>
</evidence>
<name>A0A0L0F2U7_9EUKA</name>
<feature type="non-terminal residue" evidence="7">
    <location>
        <position position="75"/>
    </location>
</feature>
<dbReference type="GO" id="GO:0035861">
    <property type="term" value="C:site of double-strand break"/>
    <property type="evidence" value="ECO:0007669"/>
    <property type="project" value="TreeGrafter"/>
</dbReference>
<evidence type="ECO:0000313" key="8">
    <source>
        <dbReference type="Proteomes" id="UP000054560"/>
    </source>
</evidence>
<gene>
    <name evidence="7" type="ORF">SARC_16459</name>
</gene>
<keyword evidence="6" id="KW-0539">Nucleus</keyword>
<evidence type="ECO:0000313" key="7">
    <source>
        <dbReference type="EMBL" id="KNC71012.1"/>
    </source>
</evidence>
<evidence type="ECO:0000256" key="6">
    <source>
        <dbReference type="ARBA" id="ARBA00023242"/>
    </source>
</evidence>
<evidence type="ECO:0000256" key="5">
    <source>
        <dbReference type="ARBA" id="ARBA00023204"/>
    </source>
</evidence>
<dbReference type="GeneID" id="25916963"/>
<protein>
    <submittedName>
        <fullName evidence="7">Uncharacterized protein</fullName>
    </submittedName>
</protein>
<keyword evidence="8" id="KW-1185">Reference proteome</keyword>
<accession>A0A0L0F2U7</accession>
<evidence type="ECO:0000256" key="1">
    <source>
        <dbReference type="ARBA" id="ARBA00004123"/>
    </source>
</evidence>
<keyword evidence="5" id="KW-0234">DNA repair</keyword>
<dbReference type="STRING" id="667725.A0A0L0F2U7"/>